<dbReference type="AlphaFoldDB" id="A0A221VWS2"/>
<dbReference type="InterPro" id="IPR018294">
    <property type="entry name" value="ISPD_synthase_CS"/>
</dbReference>
<dbReference type="PANTHER" id="PTHR32125">
    <property type="entry name" value="2-C-METHYL-D-ERYTHRITOL 4-PHOSPHATE CYTIDYLYLTRANSFERASE, CHLOROPLASTIC"/>
    <property type="match status" value="1"/>
</dbReference>
<dbReference type="InterPro" id="IPR029044">
    <property type="entry name" value="Nucleotide-diphossugar_trans"/>
</dbReference>
<dbReference type="Pfam" id="PF01128">
    <property type="entry name" value="IspD"/>
    <property type="match status" value="1"/>
</dbReference>
<feature type="site" description="Positions MEP for the nucleophilic attack" evidence="7">
    <location>
        <position position="156"/>
    </location>
</feature>
<dbReference type="InterPro" id="IPR050088">
    <property type="entry name" value="IspD/TarI_cytidylyltransf_bact"/>
</dbReference>
<dbReference type="KEGG" id="ahg:AHOG_01670"/>
<dbReference type="Gene3D" id="3.90.550.10">
    <property type="entry name" value="Spore Coat Polysaccharide Biosynthesis Protein SpsA, Chain A"/>
    <property type="match status" value="1"/>
</dbReference>
<evidence type="ECO:0000256" key="6">
    <source>
        <dbReference type="ARBA" id="ARBA00023229"/>
    </source>
</evidence>
<reference evidence="8 9" key="1">
    <citation type="submission" date="2017-07" db="EMBL/GenBank/DDBJ databases">
        <title>Complete genome sequence of Actinoalloteichus hoggarensis DSM 45943, type strain of Actinoalloteichus hoggarensis.</title>
        <authorList>
            <person name="Ruckert C."/>
            <person name="Nouioui I."/>
            <person name="Willmese J."/>
            <person name="van Wezel G."/>
            <person name="Klenk H.-P."/>
            <person name="Kalinowski J."/>
            <person name="Zotchev S.B."/>
        </authorList>
    </citation>
    <scope>NUCLEOTIDE SEQUENCE [LARGE SCALE GENOMIC DNA]</scope>
    <source>
        <strain evidence="8 9">DSM 45943</strain>
    </source>
</reference>
<keyword evidence="5 7" id="KW-0548">Nucleotidyltransferase</keyword>
<proteinExistence type="inferred from homology"/>
<organism evidence="8 9">
    <name type="scientific">Actinoalloteichus hoggarensis</name>
    <dbReference type="NCBI Taxonomy" id="1470176"/>
    <lineage>
        <taxon>Bacteria</taxon>
        <taxon>Bacillati</taxon>
        <taxon>Actinomycetota</taxon>
        <taxon>Actinomycetes</taxon>
        <taxon>Pseudonocardiales</taxon>
        <taxon>Pseudonocardiaceae</taxon>
        <taxon>Actinoalloteichus</taxon>
    </lineage>
</organism>
<comment type="similarity">
    <text evidence="3 7">Belongs to the IspD/TarI cytidylyltransferase family. IspD subfamily.</text>
</comment>
<accession>A0A221VWS2</accession>
<evidence type="ECO:0000256" key="2">
    <source>
        <dbReference type="ARBA" id="ARBA00004787"/>
    </source>
</evidence>
<evidence type="ECO:0000256" key="7">
    <source>
        <dbReference type="HAMAP-Rule" id="MF_00108"/>
    </source>
</evidence>
<keyword evidence="4 7" id="KW-0808">Transferase</keyword>
<protein>
    <recommendedName>
        <fullName evidence="7">2-C-methyl-D-erythritol 4-phosphate cytidylyltransferase</fullName>
        <ecNumber evidence="7">2.7.7.60</ecNumber>
    </recommendedName>
    <alternativeName>
        <fullName evidence="7">4-diphosphocytidyl-2C-methyl-D-erythritol synthase</fullName>
    </alternativeName>
    <alternativeName>
        <fullName evidence="7">MEP cytidylyltransferase</fullName>
        <shortName evidence="7">MCT</shortName>
    </alternativeName>
</protein>
<comment type="function">
    <text evidence="7">Catalyzes the formation of 4-diphosphocytidyl-2-C-methyl-D-erythritol from CTP and 2-C-methyl-D-erythritol 4-phosphate (MEP).</text>
</comment>
<evidence type="ECO:0000256" key="5">
    <source>
        <dbReference type="ARBA" id="ARBA00022695"/>
    </source>
</evidence>
<dbReference type="EMBL" id="CP022521">
    <property type="protein sequence ID" value="ASO17999.1"/>
    <property type="molecule type" value="Genomic_DNA"/>
</dbReference>
<dbReference type="InterPro" id="IPR034683">
    <property type="entry name" value="IspD/TarI"/>
</dbReference>
<name>A0A221VWS2_9PSEU</name>
<dbReference type="PANTHER" id="PTHR32125:SF4">
    <property type="entry name" value="2-C-METHYL-D-ERYTHRITOL 4-PHOSPHATE CYTIDYLYLTRANSFERASE, CHLOROPLASTIC"/>
    <property type="match status" value="1"/>
</dbReference>
<feature type="site" description="Positions MEP for the nucleophilic attack" evidence="7">
    <location>
        <position position="221"/>
    </location>
</feature>
<feature type="site" description="Transition state stabilizer" evidence="7">
    <location>
        <position position="22"/>
    </location>
</feature>
<dbReference type="Proteomes" id="UP000204221">
    <property type="component" value="Chromosome"/>
</dbReference>
<comment type="pathway">
    <text evidence="2 7">Isoprenoid biosynthesis; isopentenyl diphosphate biosynthesis via DXP pathway; isopentenyl diphosphate from 1-deoxy-D-xylulose 5-phosphate: step 2/6.</text>
</comment>
<dbReference type="SUPFAM" id="SSF53448">
    <property type="entry name" value="Nucleotide-diphospho-sugar transferases"/>
    <property type="match status" value="1"/>
</dbReference>
<keyword evidence="9" id="KW-1185">Reference proteome</keyword>
<dbReference type="CDD" id="cd02516">
    <property type="entry name" value="CDP-ME_synthetase"/>
    <property type="match status" value="1"/>
</dbReference>
<dbReference type="NCBIfam" id="TIGR00453">
    <property type="entry name" value="ispD"/>
    <property type="match status" value="1"/>
</dbReference>
<gene>
    <name evidence="7 8" type="primary">ispD</name>
    <name evidence="8" type="ORF">AHOG_01670</name>
</gene>
<feature type="site" description="Transition state stabilizer" evidence="7">
    <location>
        <position position="15"/>
    </location>
</feature>
<sequence length="267" mass="27263">MSVIAVVPAAGRGERLGAQVPKALVEVAGEPLLVHAVHGLLAAGCVDHVVVAAPAAEVEVVTMAVRRFEARVSVVVGGAERGDSVRLALRAGLRTLPDADVVLVHDAARAFTPVEVVRSVVDAVRAGSAAVVPVLPVSDTVKQVDETGRVVATPERAALRIVQTPQAFAAAVLRRAYDILAADDESASPVASVPQATDDAGLVERLGVPVRTVPGHAHAFKVTTPFDLALADALLVGHPAGGMSLRTPVVGPEQAVGAATRPSGDPR</sequence>
<dbReference type="UniPathway" id="UPA00056">
    <property type="reaction ID" value="UER00093"/>
</dbReference>
<dbReference type="RefSeq" id="WP_093939787.1">
    <property type="nucleotide sequence ID" value="NZ_CP022521.1"/>
</dbReference>
<dbReference type="GO" id="GO:0019288">
    <property type="term" value="P:isopentenyl diphosphate biosynthetic process, methylerythritol 4-phosphate pathway"/>
    <property type="evidence" value="ECO:0007669"/>
    <property type="project" value="UniProtKB-UniRule"/>
</dbReference>
<dbReference type="PROSITE" id="PS01295">
    <property type="entry name" value="ISPD"/>
    <property type="match status" value="1"/>
</dbReference>
<dbReference type="GO" id="GO:0050518">
    <property type="term" value="F:2-C-methyl-D-erythritol 4-phosphate cytidylyltransferase activity"/>
    <property type="evidence" value="ECO:0007669"/>
    <property type="project" value="UniProtKB-UniRule"/>
</dbReference>
<dbReference type="OrthoDB" id="9802561at2"/>
<evidence type="ECO:0000256" key="1">
    <source>
        <dbReference type="ARBA" id="ARBA00001282"/>
    </source>
</evidence>
<evidence type="ECO:0000256" key="4">
    <source>
        <dbReference type="ARBA" id="ARBA00022679"/>
    </source>
</evidence>
<keyword evidence="6 7" id="KW-0414">Isoprene biosynthesis</keyword>
<dbReference type="FunFam" id="3.90.550.10:FF:000003">
    <property type="entry name" value="2-C-methyl-D-erythritol 4-phosphate cytidylyltransferase"/>
    <property type="match status" value="1"/>
</dbReference>
<evidence type="ECO:0000313" key="9">
    <source>
        <dbReference type="Proteomes" id="UP000204221"/>
    </source>
</evidence>
<evidence type="ECO:0000256" key="3">
    <source>
        <dbReference type="ARBA" id="ARBA00009789"/>
    </source>
</evidence>
<dbReference type="InterPro" id="IPR001228">
    <property type="entry name" value="IspD"/>
</dbReference>
<dbReference type="HAMAP" id="MF_00108">
    <property type="entry name" value="IspD"/>
    <property type="match status" value="1"/>
</dbReference>
<comment type="catalytic activity">
    <reaction evidence="1 7">
        <text>2-C-methyl-D-erythritol 4-phosphate + CTP + H(+) = 4-CDP-2-C-methyl-D-erythritol + diphosphate</text>
        <dbReference type="Rhea" id="RHEA:13429"/>
        <dbReference type="ChEBI" id="CHEBI:15378"/>
        <dbReference type="ChEBI" id="CHEBI:33019"/>
        <dbReference type="ChEBI" id="CHEBI:37563"/>
        <dbReference type="ChEBI" id="CHEBI:57823"/>
        <dbReference type="ChEBI" id="CHEBI:58262"/>
        <dbReference type="EC" id="2.7.7.60"/>
    </reaction>
</comment>
<dbReference type="EC" id="2.7.7.60" evidence="7"/>
<evidence type="ECO:0000313" key="8">
    <source>
        <dbReference type="EMBL" id="ASO17999.1"/>
    </source>
</evidence>